<organism evidence="1 2">
    <name type="scientific">Legionella drancourtii LLAP12</name>
    <dbReference type="NCBI Taxonomy" id="658187"/>
    <lineage>
        <taxon>Bacteria</taxon>
        <taxon>Pseudomonadati</taxon>
        <taxon>Pseudomonadota</taxon>
        <taxon>Gammaproteobacteria</taxon>
        <taxon>Legionellales</taxon>
        <taxon>Legionellaceae</taxon>
        <taxon>Legionella</taxon>
    </lineage>
</organism>
<name>G9ELA3_9GAMM</name>
<sequence length="522" mass="58531">MNLTEWWLAFADDLDSLAAKINNTQTDSWIGARTMIAEGVQIEANFLWGMQYATKINTAARKLGSPFNNSASGQLMHLPDVNTPDSLLFALIYYAHLERYASINQGNPLVISQLINGRPGIQCAAVEMKRRIDLYCCSQEHRDAFKLAYPDSTQQPGATFLEQVTHWLAEESVADKLINQLEIATSELIGQYNAGQERVANVITLFAKIENLLNSKVIALREIVAYKKLIELLNAGILLTEDFAEPYRLRHNHPYFATIWLDLDASIPHVNQKTTLAIQGVRSVIHSARFTVGLISTLTQKTLGRLAPQFIKDLFFKTATTVDELTQSITPVSIMERRKQLLIQQAGNKIIATIAILNDAAGQQMHAHDFKKMSADEVSGLADKVALLHRMVALAKCLAIYQHEHTTGLTKFSLSLMFKPITTLLSKTFMRCLIFNGVLFVLEAEKLEGQIKQLIQQAKTNTQFDKASFKDKLTMTLSAAQERTLHLRQENKFVFFQQEGKKATDNFEGVVTTASVALSRWL</sequence>
<proteinExistence type="predicted"/>
<evidence type="ECO:0000313" key="1">
    <source>
        <dbReference type="EMBL" id="EHL31992.1"/>
    </source>
</evidence>
<dbReference type="RefSeq" id="WP_006870103.1">
    <property type="nucleotide sequence ID" value="NZ_JH413808.1"/>
</dbReference>
<protein>
    <submittedName>
        <fullName evidence="1">Uncharacterized protein</fullName>
    </submittedName>
</protein>
<keyword evidence="2" id="KW-1185">Reference proteome</keyword>
<dbReference type="InParanoid" id="G9ELA3"/>
<dbReference type="HOGENOM" id="CLU_521570_0_0_6"/>
<evidence type="ECO:0000313" key="2">
    <source>
        <dbReference type="Proteomes" id="UP000002770"/>
    </source>
</evidence>
<dbReference type="EMBL" id="JH413808">
    <property type="protein sequence ID" value="EHL31992.1"/>
    <property type="molecule type" value="Genomic_DNA"/>
</dbReference>
<dbReference type="OrthoDB" id="5631545at2"/>
<dbReference type="Proteomes" id="UP000002770">
    <property type="component" value="Unassembled WGS sequence"/>
</dbReference>
<accession>G9ELA3</accession>
<gene>
    <name evidence="1" type="ORF">LDG_6164</name>
</gene>
<reference evidence="1 2" key="1">
    <citation type="journal article" date="2011" name="BMC Genomics">
        <title>Insight into cross-talk between intra-amoebal pathogens.</title>
        <authorList>
            <person name="Gimenez G."/>
            <person name="Bertelli C."/>
            <person name="Moliner C."/>
            <person name="Robert C."/>
            <person name="Raoult D."/>
            <person name="Fournier P.E."/>
            <person name="Greub G."/>
        </authorList>
    </citation>
    <scope>NUCLEOTIDE SEQUENCE [LARGE SCALE GENOMIC DNA]</scope>
    <source>
        <strain evidence="1 2">LLAP12</strain>
    </source>
</reference>
<dbReference type="eggNOG" id="ENOG5030JSF">
    <property type="taxonomic scope" value="Bacteria"/>
</dbReference>
<dbReference type="AlphaFoldDB" id="G9ELA3"/>